<dbReference type="InterPro" id="IPR036676">
    <property type="entry name" value="PurM-like_C_sf"/>
</dbReference>
<evidence type="ECO:0000256" key="7">
    <source>
        <dbReference type="ARBA" id="ARBA00022842"/>
    </source>
</evidence>
<dbReference type="Gene3D" id="3.90.650.10">
    <property type="entry name" value="PurM-like C-terminal domain"/>
    <property type="match status" value="1"/>
</dbReference>
<dbReference type="InterPro" id="IPR041609">
    <property type="entry name" value="PurL_linker"/>
</dbReference>
<evidence type="ECO:0000256" key="2">
    <source>
        <dbReference type="ARBA" id="ARBA00022598"/>
    </source>
</evidence>
<evidence type="ECO:0000256" key="5">
    <source>
        <dbReference type="ARBA" id="ARBA00022755"/>
    </source>
</evidence>
<keyword evidence="12" id="KW-1185">Reference proteome</keyword>
<accession>A0A8X6LKK4</accession>
<dbReference type="GO" id="GO:0004642">
    <property type="term" value="F:phosphoribosylformylglycinamidine synthase activity"/>
    <property type="evidence" value="ECO:0007669"/>
    <property type="project" value="InterPro"/>
</dbReference>
<gene>
    <name evidence="11" type="primary">purL</name>
    <name evidence="11" type="ORF">TNCT_467751</name>
</gene>
<keyword evidence="3" id="KW-0479">Metal-binding</keyword>
<dbReference type="EMBL" id="BMAO01036586">
    <property type="protein sequence ID" value="GFR11812.1"/>
    <property type="molecule type" value="Genomic_DNA"/>
</dbReference>
<keyword evidence="7" id="KW-0460">Magnesium</keyword>
<sequence>MKAIKDYFKKLNRNPYDIELESLAQTWSEHCKHNIFCSPIDEIKDGLYAHYIKRATREINSDICVSVFSDNAGGIIFNDDYLIVDKVETHNSPSALDPFGGAMTGVLGVNRDIVGFGKGAEPIMNTYYFCFAKEAKGKFYRDKERTDEILPPKYIMKEVIHGVNVAEALSGNSPSTIVQIGDPITQKKLSNAALEARDLGLYNAITDNGAGGLSSSIGEMGKDGFEVDLSKVLLKNDGMAPWEIWISESQERMTLAVPEENLPMFKQIMKKHDVEVCVIGEFNESGKAVVKCPKGK</sequence>
<dbReference type="SUPFAM" id="SSF55326">
    <property type="entry name" value="PurM N-terminal domain-like"/>
    <property type="match status" value="1"/>
</dbReference>
<evidence type="ECO:0000313" key="11">
    <source>
        <dbReference type="EMBL" id="GFR11812.1"/>
    </source>
</evidence>
<protein>
    <submittedName>
        <fullName evidence="11">Phosphoribosylformylglycinamidine synthase subunit PurL</fullName>
    </submittedName>
</protein>
<evidence type="ECO:0000259" key="8">
    <source>
        <dbReference type="Pfam" id="PF00586"/>
    </source>
</evidence>
<dbReference type="InterPro" id="IPR016188">
    <property type="entry name" value="PurM-like_N"/>
</dbReference>
<dbReference type="PANTHER" id="PTHR43555">
    <property type="entry name" value="PHOSPHORIBOSYLFORMYLGLYCINAMIDINE SYNTHASE SUBUNIT PURL"/>
    <property type="match status" value="1"/>
</dbReference>
<keyword evidence="5" id="KW-0658">Purine biosynthesis</keyword>
<dbReference type="OrthoDB" id="6666987at2759"/>
<dbReference type="GO" id="GO:0006189">
    <property type="term" value="P:'de novo' IMP biosynthetic process"/>
    <property type="evidence" value="ECO:0007669"/>
    <property type="project" value="InterPro"/>
</dbReference>
<dbReference type="GO" id="GO:0005524">
    <property type="term" value="F:ATP binding"/>
    <property type="evidence" value="ECO:0007669"/>
    <property type="project" value="UniProtKB-KW"/>
</dbReference>
<dbReference type="SUPFAM" id="SSF56042">
    <property type="entry name" value="PurM C-terminal domain-like"/>
    <property type="match status" value="1"/>
</dbReference>
<feature type="domain" description="Phosphoribosylformylglycinamidine synthase linker" evidence="10">
    <location>
        <begin position="1"/>
        <end position="33"/>
    </location>
</feature>
<evidence type="ECO:0000313" key="12">
    <source>
        <dbReference type="Proteomes" id="UP000887116"/>
    </source>
</evidence>
<feature type="domain" description="PurM-like N-terminal" evidence="8">
    <location>
        <begin position="70"/>
        <end position="142"/>
    </location>
</feature>
<feature type="domain" description="PurM-like C-terminal" evidence="9">
    <location>
        <begin position="160"/>
        <end position="291"/>
    </location>
</feature>
<evidence type="ECO:0000259" key="10">
    <source>
        <dbReference type="Pfam" id="PF18072"/>
    </source>
</evidence>
<comment type="caution">
    <text evidence="11">The sequence shown here is derived from an EMBL/GenBank/DDBJ whole genome shotgun (WGS) entry which is preliminary data.</text>
</comment>
<name>A0A8X6LKK4_TRICU</name>
<dbReference type="GO" id="GO:0046872">
    <property type="term" value="F:metal ion binding"/>
    <property type="evidence" value="ECO:0007669"/>
    <property type="project" value="UniProtKB-KW"/>
</dbReference>
<dbReference type="Pfam" id="PF18072">
    <property type="entry name" value="FGAR-AT_linker"/>
    <property type="match status" value="1"/>
</dbReference>
<dbReference type="InterPro" id="IPR036921">
    <property type="entry name" value="PurM-like_N_sf"/>
</dbReference>
<reference evidence="11" key="1">
    <citation type="submission" date="2020-07" db="EMBL/GenBank/DDBJ databases">
        <title>Multicomponent nature underlies the extraordinary mechanical properties of spider dragline silk.</title>
        <authorList>
            <person name="Kono N."/>
            <person name="Nakamura H."/>
            <person name="Mori M."/>
            <person name="Yoshida Y."/>
            <person name="Ohtoshi R."/>
            <person name="Malay A.D."/>
            <person name="Moran D.A.P."/>
            <person name="Tomita M."/>
            <person name="Numata K."/>
            <person name="Arakawa K."/>
        </authorList>
    </citation>
    <scope>NUCLEOTIDE SEQUENCE</scope>
</reference>
<dbReference type="InterPro" id="IPR010074">
    <property type="entry name" value="PRibForGlyAmidine_synth_PurL"/>
</dbReference>
<dbReference type="InterPro" id="IPR010918">
    <property type="entry name" value="PurM-like_C_dom"/>
</dbReference>
<dbReference type="AlphaFoldDB" id="A0A8X6LKK4"/>
<keyword evidence="6" id="KW-0067">ATP-binding</keyword>
<evidence type="ECO:0000256" key="3">
    <source>
        <dbReference type="ARBA" id="ARBA00022723"/>
    </source>
</evidence>
<evidence type="ECO:0000256" key="4">
    <source>
        <dbReference type="ARBA" id="ARBA00022741"/>
    </source>
</evidence>
<evidence type="ECO:0000259" key="9">
    <source>
        <dbReference type="Pfam" id="PF02769"/>
    </source>
</evidence>
<keyword evidence="1" id="KW-0963">Cytoplasm</keyword>
<evidence type="ECO:0000256" key="1">
    <source>
        <dbReference type="ARBA" id="ARBA00022490"/>
    </source>
</evidence>
<organism evidence="11 12">
    <name type="scientific">Trichonephila clavata</name>
    <name type="common">Joro spider</name>
    <name type="synonym">Nephila clavata</name>
    <dbReference type="NCBI Taxonomy" id="2740835"/>
    <lineage>
        <taxon>Eukaryota</taxon>
        <taxon>Metazoa</taxon>
        <taxon>Ecdysozoa</taxon>
        <taxon>Arthropoda</taxon>
        <taxon>Chelicerata</taxon>
        <taxon>Arachnida</taxon>
        <taxon>Araneae</taxon>
        <taxon>Araneomorphae</taxon>
        <taxon>Entelegynae</taxon>
        <taxon>Araneoidea</taxon>
        <taxon>Nephilidae</taxon>
        <taxon>Trichonephila</taxon>
    </lineage>
</organism>
<keyword evidence="4" id="KW-0547">Nucleotide-binding</keyword>
<dbReference type="Proteomes" id="UP000887116">
    <property type="component" value="Unassembled WGS sequence"/>
</dbReference>
<evidence type="ECO:0000256" key="6">
    <source>
        <dbReference type="ARBA" id="ARBA00022840"/>
    </source>
</evidence>
<dbReference type="Pfam" id="PF00586">
    <property type="entry name" value="AIRS"/>
    <property type="match status" value="1"/>
</dbReference>
<dbReference type="PANTHER" id="PTHR43555:SF1">
    <property type="entry name" value="PHOSPHORIBOSYLFORMYLGLYCINAMIDINE SYNTHASE SUBUNIT PURL"/>
    <property type="match status" value="1"/>
</dbReference>
<dbReference type="Pfam" id="PF02769">
    <property type="entry name" value="AIRS_C"/>
    <property type="match status" value="1"/>
</dbReference>
<proteinExistence type="predicted"/>
<keyword evidence="2" id="KW-0436">Ligase</keyword>